<comment type="caution">
    <text evidence="2">The sequence shown here is derived from an EMBL/GenBank/DDBJ whole genome shotgun (WGS) entry which is preliminary data.</text>
</comment>
<feature type="transmembrane region" description="Helical" evidence="1">
    <location>
        <begin position="12"/>
        <end position="32"/>
    </location>
</feature>
<dbReference type="GO" id="GO:0007186">
    <property type="term" value="P:G protein-coupled receptor signaling pathway"/>
    <property type="evidence" value="ECO:0007669"/>
    <property type="project" value="TreeGrafter"/>
</dbReference>
<dbReference type="Pfam" id="PF15172">
    <property type="entry name" value="Prolactin_RP"/>
    <property type="match status" value="1"/>
</dbReference>
<dbReference type="AlphaFoldDB" id="A0AAD3R1C5"/>
<dbReference type="Proteomes" id="UP001279410">
    <property type="component" value="Unassembled WGS sequence"/>
</dbReference>
<feature type="transmembrane region" description="Helical" evidence="1">
    <location>
        <begin position="52"/>
        <end position="74"/>
    </location>
</feature>
<keyword evidence="1" id="KW-0472">Membrane</keyword>
<protein>
    <submittedName>
        <fullName evidence="2">Prolactin-releasing peptide</fullName>
    </submittedName>
</protein>
<dbReference type="PANTHER" id="PTHR17206">
    <property type="entry name" value="PROLACTIN-RELEASING PEPTIDE"/>
    <property type="match status" value="1"/>
</dbReference>
<evidence type="ECO:0000313" key="2">
    <source>
        <dbReference type="EMBL" id="GLD51481.1"/>
    </source>
</evidence>
<evidence type="ECO:0000256" key="1">
    <source>
        <dbReference type="SAM" id="Phobius"/>
    </source>
</evidence>
<dbReference type="GO" id="GO:0007631">
    <property type="term" value="P:feeding behavior"/>
    <property type="evidence" value="ECO:0007669"/>
    <property type="project" value="TreeGrafter"/>
</dbReference>
<dbReference type="EMBL" id="BRZM01000011">
    <property type="protein sequence ID" value="GLD51481.1"/>
    <property type="molecule type" value="Genomic_DNA"/>
</dbReference>
<evidence type="ECO:0000313" key="3">
    <source>
        <dbReference type="Proteomes" id="UP001279410"/>
    </source>
</evidence>
<keyword evidence="1" id="KW-1133">Transmembrane helix</keyword>
<proteinExistence type="predicted"/>
<sequence>MIKSDNSPIGREGVVLVKSSFLHLLSSCGFYWEIVEKPVKFDSPAQPSYNFFFFPNSQAAMRVCAILCAVLLLLSQALSGSHREGSMIIRNPDIDASWYTGRGIRPVGRFGRKVAKRNEHLVFVTARVYRPTADSDSNVWITH</sequence>
<organism evidence="2 3">
    <name type="scientific">Lates japonicus</name>
    <name type="common">Japanese lates</name>
    <dbReference type="NCBI Taxonomy" id="270547"/>
    <lineage>
        <taxon>Eukaryota</taxon>
        <taxon>Metazoa</taxon>
        <taxon>Chordata</taxon>
        <taxon>Craniata</taxon>
        <taxon>Vertebrata</taxon>
        <taxon>Euteleostomi</taxon>
        <taxon>Actinopterygii</taxon>
        <taxon>Neopterygii</taxon>
        <taxon>Teleostei</taxon>
        <taxon>Neoteleostei</taxon>
        <taxon>Acanthomorphata</taxon>
        <taxon>Carangaria</taxon>
        <taxon>Carangaria incertae sedis</taxon>
        <taxon>Centropomidae</taxon>
        <taxon>Lates</taxon>
    </lineage>
</organism>
<gene>
    <name evidence="2" type="ORF">AKAME5_000452500</name>
</gene>
<dbReference type="InterPro" id="IPR026194">
    <property type="entry name" value="PrRP"/>
</dbReference>
<reference evidence="2" key="1">
    <citation type="submission" date="2022-08" db="EMBL/GenBank/DDBJ databases">
        <title>Genome sequencing of akame (Lates japonicus).</title>
        <authorList>
            <person name="Hashiguchi Y."/>
            <person name="Takahashi H."/>
        </authorList>
    </citation>
    <scope>NUCLEOTIDE SEQUENCE</scope>
    <source>
        <strain evidence="2">Kochi</strain>
    </source>
</reference>
<name>A0AAD3R1C5_LATJO</name>
<keyword evidence="3" id="KW-1185">Reference proteome</keyword>
<dbReference type="GO" id="GO:0043434">
    <property type="term" value="P:response to peptide hormone"/>
    <property type="evidence" value="ECO:0007669"/>
    <property type="project" value="TreeGrafter"/>
</dbReference>
<dbReference type="GO" id="GO:0031861">
    <property type="term" value="F:prolactin-releasing peptide receptor binding"/>
    <property type="evidence" value="ECO:0007669"/>
    <property type="project" value="TreeGrafter"/>
</dbReference>
<keyword evidence="1" id="KW-0812">Transmembrane</keyword>
<dbReference type="GO" id="GO:0005184">
    <property type="term" value="F:neuropeptide hormone activity"/>
    <property type="evidence" value="ECO:0007669"/>
    <property type="project" value="TreeGrafter"/>
</dbReference>
<accession>A0AAD3R1C5</accession>
<dbReference type="PANTHER" id="PTHR17206:SF1">
    <property type="entry name" value="PROLACTIN-RELEASING PEPTIDE"/>
    <property type="match status" value="1"/>
</dbReference>